<dbReference type="PANTHER" id="PTHR43343:SF3">
    <property type="entry name" value="PROTEASE DO-LIKE 8, CHLOROPLASTIC"/>
    <property type="match status" value="1"/>
</dbReference>
<dbReference type="PANTHER" id="PTHR43343">
    <property type="entry name" value="PEPTIDASE S12"/>
    <property type="match status" value="1"/>
</dbReference>
<evidence type="ECO:0000256" key="2">
    <source>
        <dbReference type="ARBA" id="ARBA00022801"/>
    </source>
</evidence>
<dbReference type="InterPro" id="IPR009003">
    <property type="entry name" value="Peptidase_S1_PA"/>
</dbReference>
<evidence type="ECO:0000256" key="1">
    <source>
        <dbReference type="ARBA" id="ARBA00022670"/>
    </source>
</evidence>
<dbReference type="AlphaFoldDB" id="A0A540VAU2"/>
<dbReference type="GO" id="GO:0004252">
    <property type="term" value="F:serine-type endopeptidase activity"/>
    <property type="evidence" value="ECO:0007669"/>
    <property type="project" value="InterPro"/>
</dbReference>
<evidence type="ECO:0000313" key="4">
    <source>
        <dbReference type="Proteomes" id="UP000317371"/>
    </source>
</evidence>
<name>A0A540VAU2_9CHLR</name>
<organism evidence="3 4">
    <name type="scientific">Litorilinea aerophila</name>
    <dbReference type="NCBI Taxonomy" id="1204385"/>
    <lineage>
        <taxon>Bacteria</taxon>
        <taxon>Bacillati</taxon>
        <taxon>Chloroflexota</taxon>
        <taxon>Caldilineae</taxon>
        <taxon>Caldilineales</taxon>
        <taxon>Caldilineaceae</taxon>
        <taxon>Litorilinea</taxon>
    </lineage>
</organism>
<dbReference type="OrthoDB" id="151310at2"/>
<dbReference type="GO" id="GO:0006508">
    <property type="term" value="P:proteolysis"/>
    <property type="evidence" value="ECO:0007669"/>
    <property type="project" value="UniProtKB-KW"/>
</dbReference>
<comment type="caution">
    <text evidence="3">The sequence shown here is derived from an EMBL/GenBank/DDBJ whole genome shotgun (WGS) entry which is preliminary data.</text>
</comment>
<proteinExistence type="predicted"/>
<dbReference type="InterPro" id="IPR051201">
    <property type="entry name" value="Chloro_Bact_Ser_Proteases"/>
</dbReference>
<protein>
    <recommendedName>
        <fullName evidence="5">Trypsin-like serine protease</fullName>
    </recommendedName>
</protein>
<dbReference type="Pfam" id="PF13365">
    <property type="entry name" value="Trypsin_2"/>
    <property type="match status" value="1"/>
</dbReference>
<gene>
    <name evidence="3" type="ORF">FKZ61_19340</name>
</gene>
<dbReference type="SUPFAM" id="SSF50494">
    <property type="entry name" value="Trypsin-like serine proteases"/>
    <property type="match status" value="1"/>
</dbReference>
<evidence type="ECO:0000313" key="3">
    <source>
        <dbReference type="EMBL" id="TQE93887.1"/>
    </source>
</evidence>
<dbReference type="PRINTS" id="PR00834">
    <property type="entry name" value="PROTEASES2C"/>
</dbReference>
<dbReference type="Gene3D" id="2.40.10.120">
    <property type="match status" value="1"/>
</dbReference>
<dbReference type="Proteomes" id="UP000317371">
    <property type="component" value="Unassembled WGS sequence"/>
</dbReference>
<keyword evidence="2" id="KW-0378">Hydrolase</keyword>
<keyword evidence="4" id="KW-1185">Reference proteome</keyword>
<reference evidence="3 4" key="1">
    <citation type="submission" date="2019-06" db="EMBL/GenBank/DDBJ databases">
        <title>Genome sequence of Litorilinea aerophila BAA-2444.</title>
        <authorList>
            <person name="Maclea K.S."/>
            <person name="Maurais E.G."/>
            <person name="Iannazzi L.C."/>
        </authorList>
    </citation>
    <scope>NUCLEOTIDE SEQUENCE [LARGE SCALE GENOMIC DNA]</scope>
    <source>
        <strain evidence="3 4">ATCC BAA-2444</strain>
    </source>
</reference>
<accession>A0A540VAU2</accession>
<sequence length="216" mass="22211">MANLLNRISEELAAIVARVRPSLVQIRHGPAGSPRGAAAGTIWHPEGLIVTNAHVVAGPRGRADVPLEVVLADGRTLPARILAQDASLDLAALRVSAHGLPAIPLADSRRLRPGELVLSLGFPWGVTGGATVGVVIGTGSELPELAHSGREWVAASLHLRPGHSGGPMLDSRGRLVGLNTLMNGPEVGVAVPVHVAVAFLKTHLGRSPAVPPPALV</sequence>
<dbReference type="RefSeq" id="WP_141611809.1">
    <property type="nucleotide sequence ID" value="NZ_VIGC02000031.1"/>
</dbReference>
<evidence type="ECO:0008006" key="5">
    <source>
        <dbReference type="Google" id="ProtNLM"/>
    </source>
</evidence>
<dbReference type="InterPro" id="IPR001940">
    <property type="entry name" value="Peptidase_S1C"/>
</dbReference>
<dbReference type="EMBL" id="VIGC01000031">
    <property type="protein sequence ID" value="TQE93887.1"/>
    <property type="molecule type" value="Genomic_DNA"/>
</dbReference>
<keyword evidence="1" id="KW-0645">Protease</keyword>
<dbReference type="InParanoid" id="A0A540VAU2"/>